<dbReference type="PRINTS" id="PR00080">
    <property type="entry name" value="SDRFAMILY"/>
</dbReference>
<keyword evidence="2" id="KW-0521">NADP</keyword>
<gene>
    <name evidence="5" type="ORF">CINC_LOCUS6527</name>
</gene>
<dbReference type="PANTHER" id="PTHR43899:SF13">
    <property type="entry name" value="RH59310P"/>
    <property type="match status" value="1"/>
</dbReference>
<name>A0A9P0BY07_CHRIL</name>
<evidence type="ECO:0000313" key="5">
    <source>
        <dbReference type="EMBL" id="CAH0595086.1"/>
    </source>
</evidence>
<dbReference type="Pfam" id="PF00106">
    <property type="entry name" value="adh_short"/>
    <property type="match status" value="1"/>
</dbReference>
<comment type="similarity">
    <text evidence="1 4">Belongs to the short-chain dehydrogenases/reductases (SDR) family.</text>
</comment>
<dbReference type="PIRSF" id="PIRSF000126">
    <property type="entry name" value="11-beta-HSD1"/>
    <property type="match status" value="1"/>
</dbReference>
<dbReference type="AlphaFoldDB" id="A0A9P0BY07"/>
<proteinExistence type="inferred from homology"/>
<keyword evidence="3" id="KW-0560">Oxidoreductase</keyword>
<dbReference type="InterPro" id="IPR051019">
    <property type="entry name" value="VLCFA-Steroid_DH"/>
</dbReference>
<reference evidence="5" key="1">
    <citation type="submission" date="2021-12" db="EMBL/GenBank/DDBJ databases">
        <authorList>
            <person name="King R."/>
        </authorList>
    </citation>
    <scope>NUCLEOTIDE SEQUENCE</scope>
</reference>
<keyword evidence="6" id="KW-1185">Reference proteome</keyword>
<evidence type="ECO:0000256" key="4">
    <source>
        <dbReference type="RuleBase" id="RU000363"/>
    </source>
</evidence>
<dbReference type="PANTHER" id="PTHR43899">
    <property type="entry name" value="RH59310P"/>
    <property type="match status" value="1"/>
</dbReference>
<evidence type="ECO:0000313" key="6">
    <source>
        <dbReference type="Proteomes" id="UP001154114"/>
    </source>
</evidence>
<evidence type="ECO:0000256" key="1">
    <source>
        <dbReference type="ARBA" id="ARBA00006484"/>
    </source>
</evidence>
<dbReference type="GO" id="GO:0005783">
    <property type="term" value="C:endoplasmic reticulum"/>
    <property type="evidence" value="ECO:0007669"/>
    <property type="project" value="TreeGrafter"/>
</dbReference>
<dbReference type="CDD" id="cd05356">
    <property type="entry name" value="17beta-HSD1_like_SDR_c"/>
    <property type="match status" value="1"/>
</dbReference>
<organism evidence="5 6">
    <name type="scientific">Chrysodeixis includens</name>
    <name type="common">Soybean looper</name>
    <name type="synonym">Pseudoplusia includens</name>
    <dbReference type="NCBI Taxonomy" id="689277"/>
    <lineage>
        <taxon>Eukaryota</taxon>
        <taxon>Metazoa</taxon>
        <taxon>Ecdysozoa</taxon>
        <taxon>Arthropoda</taxon>
        <taxon>Hexapoda</taxon>
        <taxon>Insecta</taxon>
        <taxon>Pterygota</taxon>
        <taxon>Neoptera</taxon>
        <taxon>Endopterygota</taxon>
        <taxon>Lepidoptera</taxon>
        <taxon>Glossata</taxon>
        <taxon>Ditrysia</taxon>
        <taxon>Noctuoidea</taxon>
        <taxon>Noctuidae</taxon>
        <taxon>Plusiinae</taxon>
        <taxon>Chrysodeixis</taxon>
    </lineage>
</organism>
<evidence type="ECO:0000256" key="3">
    <source>
        <dbReference type="ARBA" id="ARBA00023002"/>
    </source>
</evidence>
<dbReference type="EMBL" id="LR824024">
    <property type="protein sequence ID" value="CAH0595086.1"/>
    <property type="molecule type" value="Genomic_DNA"/>
</dbReference>
<protein>
    <recommendedName>
        <fullName evidence="7">Very-long-chain 3-oxoacyl-CoA reductase</fullName>
    </recommendedName>
</protein>
<sequence>MSRSYLELAALACVAYVVIRLVKFIFGVVYTYAIGPAINAVDLKAQGKWALVTGCTDGIGKEYARQIAQRGLNIVLISRSMDKLKATAQEIENEFKVSTKIIQVDFSGSDEIYQHIAKEIADLEIGTLVNNVGVSYVYPERFLDMPDWDNMISTLIKANMVSMTRMTKIVLPDMVKRGKGVVINIGSGSSLIPSPMLCVYAATKAYVEKFSEDLEWEYKKSGVIFQCVMPGFVCSNMTGIRKSSFFAPTAKTFVKSALALIGTTNMTTGFFPHSILIGTVKGICNLSSTLGVWLITRSMENSRSRSLKKKGKLEKLEA</sequence>
<dbReference type="SUPFAM" id="SSF51735">
    <property type="entry name" value="NAD(P)-binding Rossmann-fold domains"/>
    <property type="match status" value="1"/>
</dbReference>
<dbReference type="InterPro" id="IPR002347">
    <property type="entry name" value="SDR_fam"/>
</dbReference>
<dbReference type="FunFam" id="3.40.50.720:FF:000137">
    <property type="entry name" value="Hydroxysteroid (17-beta) dehydrogenase 3"/>
    <property type="match status" value="1"/>
</dbReference>
<evidence type="ECO:0008006" key="7">
    <source>
        <dbReference type="Google" id="ProtNLM"/>
    </source>
</evidence>
<dbReference type="GO" id="GO:0016491">
    <property type="term" value="F:oxidoreductase activity"/>
    <property type="evidence" value="ECO:0007669"/>
    <property type="project" value="UniProtKB-KW"/>
</dbReference>
<accession>A0A9P0BY07</accession>
<dbReference type="Gene3D" id="3.40.50.720">
    <property type="entry name" value="NAD(P)-binding Rossmann-like Domain"/>
    <property type="match status" value="1"/>
</dbReference>
<dbReference type="InterPro" id="IPR036291">
    <property type="entry name" value="NAD(P)-bd_dom_sf"/>
</dbReference>
<dbReference type="Proteomes" id="UP001154114">
    <property type="component" value="Chromosome 21"/>
</dbReference>
<dbReference type="PRINTS" id="PR00081">
    <property type="entry name" value="GDHRDH"/>
</dbReference>
<evidence type="ECO:0000256" key="2">
    <source>
        <dbReference type="ARBA" id="ARBA00022857"/>
    </source>
</evidence>
<dbReference type="OrthoDB" id="5545019at2759"/>